<organism evidence="6 7">
    <name type="scientific">Fusarium austroafricanum</name>
    <dbReference type="NCBI Taxonomy" id="2364996"/>
    <lineage>
        <taxon>Eukaryota</taxon>
        <taxon>Fungi</taxon>
        <taxon>Dikarya</taxon>
        <taxon>Ascomycota</taxon>
        <taxon>Pezizomycotina</taxon>
        <taxon>Sordariomycetes</taxon>
        <taxon>Hypocreomycetidae</taxon>
        <taxon>Hypocreales</taxon>
        <taxon>Nectriaceae</taxon>
        <taxon>Fusarium</taxon>
        <taxon>Fusarium concolor species complex</taxon>
    </lineage>
</organism>
<dbReference type="OrthoDB" id="21573at2759"/>
<evidence type="ECO:0000256" key="4">
    <source>
        <dbReference type="SAM" id="MobiDB-lite"/>
    </source>
</evidence>
<keyword evidence="7" id="KW-1185">Reference proteome</keyword>
<evidence type="ECO:0000256" key="2">
    <source>
        <dbReference type="ARBA" id="ARBA00022540"/>
    </source>
</evidence>
<dbReference type="AlphaFoldDB" id="A0A8H4KKI7"/>
<proteinExistence type="inferred from homology"/>
<feature type="region of interest" description="Disordered" evidence="4">
    <location>
        <begin position="50"/>
        <end position="74"/>
    </location>
</feature>
<dbReference type="SUPFAM" id="SSF55200">
    <property type="entry name" value="Translation initiation factor IF3, C-terminal domain"/>
    <property type="match status" value="1"/>
</dbReference>
<accession>A0A8H4KKI7</accession>
<dbReference type="PANTHER" id="PTHR10938:SF0">
    <property type="entry name" value="TRANSLATION INITIATION FACTOR IF-3, MITOCHONDRIAL"/>
    <property type="match status" value="1"/>
</dbReference>
<dbReference type="PANTHER" id="PTHR10938">
    <property type="entry name" value="TRANSLATION INITIATION FACTOR IF-3"/>
    <property type="match status" value="1"/>
</dbReference>
<dbReference type="GO" id="GO:0043022">
    <property type="term" value="F:ribosome binding"/>
    <property type="evidence" value="ECO:0007669"/>
    <property type="project" value="TreeGrafter"/>
</dbReference>
<evidence type="ECO:0000256" key="3">
    <source>
        <dbReference type="ARBA" id="ARBA00022917"/>
    </source>
</evidence>
<evidence type="ECO:0000313" key="7">
    <source>
        <dbReference type="Proteomes" id="UP000605986"/>
    </source>
</evidence>
<dbReference type="GO" id="GO:0032790">
    <property type="term" value="P:ribosome disassembly"/>
    <property type="evidence" value="ECO:0007669"/>
    <property type="project" value="TreeGrafter"/>
</dbReference>
<evidence type="ECO:0000259" key="5">
    <source>
        <dbReference type="Pfam" id="PF00707"/>
    </source>
</evidence>
<evidence type="ECO:0000313" key="6">
    <source>
        <dbReference type="EMBL" id="KAF4451466.1"/>
    </source>
</evidence>
<dbReference type="Proteomes" id="UP000605986">
    <property type="component" value="Unassembled WGS sequence"/>
</dbReference>
<dbReference type="Gene3D" id="3.30.110.10">
    <property type="entry name" value="Translation initiation factor 3 (IF-3), C-terminal domain"/>
    <property type="match status" value="1"/>
</dbReference>
<dbReference type="GO" id="GO:0005739">
    <property type="term" value="C:mitochondrion"/>
    <property type="evidence" value="ECO:0007669"/>
    <property type="project" value="TreeGrafter"/>
</dbReference>
<dbReference type="InterPro" id="IPR036788">
    <property type="entry name" value="T_IF-3_C_sf"/>
</dbReference>
<gene>
    <name evidence="6" type="ORF">F53441_5558</name>
</gene>
<feature type="region of interest" description="Disordered" evidence="4">
    <location>
        <begin position="275"/>
        <end position="306"/>
    </location>
</feature>
<evidence type="ECO:0000256" key="1">
    <source>
        <dbReference type="ARBA" id="ARBA00005439"/>
    </source>
</evidence>
<comment type="caution">
    <text evidence="6">The sequence shown here is derived from an EMBL/GenBank/DDBJ whole genome shotgun (WGS) entry which is preliminary data.</text>
</comment>
<feature type="domain" description="Translation initiation factor 3 C-terminal" evidence="5">
    <location>
        <begin position="186"/>
        <end position="271"/>
    </location>
</feature>
<keyword evidence="3" id="KW-0648">Protein biosynthesis</keyword>
<dbReference type="GO" id="GO:0070124">
    <property type="term" value="P:mitochondrial translational initiation"/>
    <property type="evidence" value="ECO:0007669"/>
    <property type="project" value="TreeGrafter"/>
</dbReference>
<comment type="similarity">
    <text evidence="1">Belongs to the IF-3 family.</text>
</comment>
<dbReference type="GO" id="GO:0003743">
    <property type="term" value="F:translation initiation factor activity"/>
    <property type="evidence" value="ECO:0007669"/>
    <property type="project" value="UniProtKB-KW"/>
</dbReference>
<keyword evidence="2 6" id="KW-0396">Initiation factor</keyword>
<name>A0A8H4KKI7_9HYPO</name>
<dbReference type="EMBL" id="JAADJG010000218">
    <property type="protein sequence ID" value="KAF4451466.1"/>
    <property type="molecule type" value="Genomic_DNA"/>
</dbReference>
<reference evidence="6" key="1">
    <citation type="submission" date="2020-01" db="EMBL/GenBank/DDBJ databases">
        <title>Identification and distribution of gene clusters putatively required for synthesis of sphingolipid metabolism inhibitors in phylogenetically diverse species of the filamentous fungus Fusarium.</title>
        <authorList>
            <person name="Kim H.-S."/>
            <person name="Busman M."/>
            <person name="Brown D.W."/>
            <person name="Divon H."/>
            <person name="Uhlig S."/>
            <person name="Proctor R.H."/>
        </authorList>
    </citation>
    <scope>NUCLEOTIDE SEQUENCE</scope>
    <source>
        <strain evidence="6">NRRL 53441</strain>
    </source>
</reference>
<dbReference type="InterPro" id="IPR001288">
    <property type="entry name" value="Translation_initiation_fac_3"/>
</dbReference>
<dbReference type="InterPro" id="IPR019815">
    <property type="entry name" value="Translation_initiation_fac_3_C"/>
</dbReference>
<dbReference type="Pfam" id="PF00707">
    <property type="entry name" value="IF3_C"/>
    <property type="match status" value="1"/>
</dbReference>
<sequence length="306" mass="35523">MNSFACLQSSRRALHRVFIEHETLLTRQFLPAQRTLPIYQNRLFSASPLQLKGRRQNSRKEEPETDDLDSEDRPERFVVDRRYTTQKAFEQSGRDRLPQDFEITDPKIMVLDNGVFDGPFVTRNVLSRLPDTESLRMITPYIIGDPKANKPNQYAICKIVNKRDEYERQRELKQRQRLSKMATPKQKEIEMSWAISDNDFQMKTNQLIDFLSKGDKVEIVLGFKKKGQKKRTSEETAEEVWAKVRKLVEDLGSREYKPSEGEVGRTMRVYVQGISKQETKRAANEKAPAEKAPAEKAPQEADAKEV</sequence>
<feature type="compositionally biased region" description="Basic and acidic residues" evidence="4">
    <location>
        <begin position="277"/>
        <end position="306"/>
    </location>
</feature>
<protein>
    <submittedName>
        <fullName evidence="6">Translation initiation factor if-3</fullName>
    </submittedName>
</protein>